<dbReference type="InterPro" id="IPR050278">
    <property type="entry name" value="Serine_Prot_S9B/DPPIV"/>
</dbReference>
<proteinExistence type="predicted"/>
<reference evidence="3 4" key="1">
    <citation type="submission" date="2019-08" db="EMBL/GenBank/DDBJ databases">
        <authorList>
            <person name="Dhanesh K."/>
            <person name="Kumar G."/>
            <person name="Sasikala C."/>
            <person name="Venkata Ramana C."/>
        </authorList>
    </citation>
    <scope>NUCLEOTIDE SEQUENCE [LARGE SCALE GENOMIC DNA]</scope>
    <source>
        <strain evidence="3 4">JC645</strain>
    </source>
</reference>
<evidence type="ECO:0000313" key="4">
    <source>
        <dbReference type="Proteomes" id="UP000324479"/>
    </source>
</evidence>
<dbReference type="InterPro" id="IPR002469">
    <property type="entry name" value="Peptidase_S9B_N"/>
</dbReference>
<dbReference type="Proteomes" id="UP000324479">
    <property type="component" value="Unassembled WGS sequence"/>
</dbReference>
<dbReference type="Gene3D" id="3.40.50.1820">
    <property type="entry name" value="alpha/beta hydrolase"/>
    <property type="match status" value="1"/>
</dbReference>
<dbReference type="SUPFAM" id="SSF82171">
    <property type="entry name" value="DPP6 N-terminal domain-like"/>
    <property type="match status" value="1"/>
</dbReference>
<organism evidence="3 4">
    <name type="scientific">Roseiconus nitratireducens</name>
    <dbReference type="NCBI Taxonomy" id="2605748"/>
    <lineage>
        <taxon>Bacteria</taxon>
        <taxon>Pseudomonadati</taxon>
        <taxon>Planctomycetota</taxon>
        <taxon>Planctomycetia</taxon>
        <taxon>Pirellulales</taxon>
        <taxon>Pirellulaceae</taxon>
        <taxon>Roseiconus</taxon>
    </lineage>
</organism>
<dbReference type="GO" id="GO:0008236">
    <property type="term" value="F:serine-type peptidase activity"/>
    <property type="evidence" value="ECO:0007669"/>
    <property type="project" value="InterPro"/>
</dbReference>
<evidence type="ECO:0000313" key="3">
    <source>
        <dbReference type="EMBL" id="KAA5545146.1"/>
    </source>
</evidence>
<gene>
    <name evidence="3" type="ORF">FYK55_05585</name>
</gene>
<dbReference type="Pfam" id="PF00326">
    <property type="entry name" value="Peptidase_S9"/>
    <property type="match status" value="1"/>
</dbReference>
<evidence type="ECO:0000259" key="2">
    <source>
        <dbReference type="Pfam" id="PF00930"/>
    </source>
</evidence>
<dbReference type="EMBL" id="VWOX01000003">
    <property type="protein sequence ID" value="KAA5545146.1"/>
    <property type="molecule type" value="Genomic_DNA"/>
</dbReference>
<sequence length="773" mass="86603">MPLRILSVLAVVFTCLPVCQGVCEEPPSLNLDRIYNSSDFDERSVGSKWLPKLPDRGSSYSVLEPTEEGGSGNGIVGYDAATGNRTILVAASELVPPGKTEALSVDGYQWSRDLSRVLIYTNSVRVWRQNTRGDYWLLDRGTGQLTKLGADGPPQSMMYAKFSPGGNRVAFVREGNLFVQDLVDHSIRQITTRTNERILNGASDWVYEEEFGLRDAFRWSPDGDRIAFWHFDTTGVQDFTIINNTDSLYPTVETFAYPKAGTRNSAVRIGIVELARSTIHWVDLPGDPRETYIPRIEWIDKTGALLIRQMNRLQNRESFYLVDVASGEKRLVHTETDPAWIDLQDQLYFDAGNQTFFYLSDRDGWRHVYRISVTDGGDPNTAPRSVEPSGAPLTRGDFDVIDLLGVVPNDSDGGESVYLIASPDSATDRFLYRANTANGKLQRVTPASAEGVHHYDLAPHGDFAIHRFSTANTPSTTEVVSLPDHQIVRVLEDNQKLAERLQALDLPPVEFFRIDIGPTSLDAWSISPKQLEPGKRYPLLVQVYGEPAGSTVVNRWGGTTSLWHRMMADNGYVVVSIDNRGSNVPRGRHFRKTVYRRLGTLGPDDQAAAVRQLLSERPNLDPQRIGTWGWSGGGTSSLHSIFRYPDLYRTAVAIAPVANLRYYDTIYEERYMGLPSDNVEGYRSGSPIHFVEQFQGNLLLIHGTADDNVHYQVTELLINELIARNKQFDLFIYPGRTHSIRERKNTRMHLMTLVTEYLLENLPAGGVAASKEP</sequence>
<dbReference type="PANTHER" id="PTHR11731">
    <property type="entry name" value="PROTEASE FAMILY S9B,C DIPEPTIDYL-PEPTIDASE IV-RELATED"/>
    <property type="match status" value="1"/>
</dbReference>
<dbReference type="SUPFAM" id="SSF53474">
    <property type="entry name" value="alpha/beta-Hydrolases"/>
    <property type="match status" value="1"/>
</dbReference>
<feature type="domain" description="Peptidase S9 prolyl oligopeptidase catalytic" evidence="1">
    <location>
        <begin position="566"/>
        <end position="762"/>
    </location>
</feature>
<dbReference type="InterPro" id="IPR001375">
    <property type="entry name" value="Peptidase_S9_cat"/>
</dbReference>
<dbReference type="InterPro" id="IPR029058">
    <property type="entry name" value="AB_hydrolase_fold"/>
</dbReference>
<accession>A0A5M6DFG4</accession>
<comment type="caution">
    <text evidence="3">The sequence shown here is derived from an EMBL/GenBank/DDBJ whole genome shotgun (WGS) entry which is preliminary data.</text>
</comment>
<evidence type="ECO:0000259" key="1">
    <source>
        <dbReference type="Pfam" id="PF00326"/>
    </source>
</evidence>
<dbReference type="AlphaFoldDB" id="A0A5M6DFG4"/>
<dbReference type="GO" id="GO:0006508">
    <property type="term" value="P:proteolysis"/>
    <property type="evidence" value="ECO:0007669"/>
    <property type="project" value="InterPro"/>
</dbReference>
<dbReference type="PANTHER" id="PTHR11731:SF193">
    <property type="entry name" value="DIPEPTIDYL PEPTIDASE 9"/>
    <property type="match status" value="1"/>
</dbReference>
<dbReference type="Gene3D" id="2.140.10.30">
    <property type="entry name" value="Dipeptidylpeptidase IV, N-terminal domain"/>
    <property type="match status" value="1"/>
</dbReference>
<keyword evidence="4" id="KW-1185">Reference proteome</keyword>
<dbReference type="GO" id="GO:0008239">
    <property type="term" value="F:dipeptidyl-peptidase activity"/>
    <property type="evidence" value="ECO:0007669"/>
    <property type="project" value="TreeGrafter"/>
</dbReference>
<name>A0A5M6DFG4_9BACT</name>
<dbReference type="Pfam" id="PF00930">
    <property type="entry name" value="DPPIV_N"/>
    <property type="match status" value="1"/>
</dbReference>
<protein>
    <submittedName>
        <fullName evidence="3">S9 family peptidase</fullName>
    </submittedName>
</protein>
<feature type="domain" description="Dipeptidylpeptidase IV N-terminal" evidence="2">
    <location>
        <begin position="111"/>
        <end position="474"/>
    </location>
</feature>
<dbReference type="RefSeq" id="WP_150075413.1">
    <property type="nucleotide sequence ID" value="NZ_VWOX01000003.1"/>
</dbReference>